<keyword evidence="8" id="KW-0648">Protein biosynthesis</keyword>
<keyword evidence="9" id="KW-1185">Reference proteome</keyword>
<proteinExistence type="predicted"/>
<dbReference type="PANTHER" id="PTHR42918:SF6">
    <property type="entry name" value="ELONGATION FACTOR P--(R)-BETA-LYSINE LIGASE"/>
    <property type="match status" value="1"/>
</dbReference>
<evidence type="ECO:0000256" key="1">
    <source>
        <dbReference type="ARBA" id="ARBA00011738"/>
    </source>
</evidence>
<evidence type="ECO:0000256" key="6">
    <source>
        <dbReference type="SAM" id="Coils"/>
    </source>
</evidence>
<evidence type="ECO:0000313" key="9">
    <source>
        <dbReference type="Proteomes" id="UP001157439"/>
    </source>
</evidence>
<dbReference type="GO" id="GO:0006430">
    <property type="term" value="P:lysyl-tRNA aminoacylation"/>
    <property type="evidence" value="ECO:0007669"/>
    <property type="project" value="InterPro"/>
</dbReference>
<dbReference type="InterPro" id="IPR004364">
    <property type="entry name" value="Aa-tRNA-synt_II"/>
</dbReference>
<evidence type="ECO:0000256" key="4">
    <source>
        <dbReference type="ARBA" id="ARBA00022840"/>
    </source>
</evidence>
<keyword evidence="2 8" id="KW-0436">Ligase</keyword>
<dbReference type="GO" id="GO:0005524">
    <property type="term" value="F:ATP binding"/>
    <property type="evidence" value="ECO:0007669"/>
    <property type="project" value="UniProtKB-KW"/>
</dbReference>
<dbReference type="Pfam" id="PF00152">
    <property type="entry name" value="tRNA-synt_2"/>
    <property type="match status" value="1"/>
</dbReference>
<reference evidence="8 9" key="1">
    <citation type="journal article" date="2014" name="Int. J. Syst. Evol. Microbiol.">
        <title>Complete genome sequence of Corynebacterium casei LMG S-19264T (=DSM 44701T), isolated from a smear-ripened cheese.</title>
        <authorList>
            <consortium name="US DOE Joint Genome Institute (JGI-PGF)"/>
            <person name="Walter F."/>
            <person name="Albersmeier A."/>
            <person name="Kalinowski J."/>
            <person name="Ruckert C."/>
        </authorList>
    </citation>
    <scope>NUCLEOTIDE SEQUENCE [LARGE SCALE GENOMIC DNA]</scope>
    <source>
        <strain evidence="8 9">NBRC 112785</strain>
    </source>
</reference>
<dbReference type="GO" id="GO:0004824">
    <property type="term" value="F:lysine-tRNA ligase activity"/>
    <property type="evidence" value="ECO:0007669"/>
    <property type="project" value="InterPro"/>
</dbReference>
<sequence length="323" mass="36495">MSSQSWRPSATIETLKARAAFMSAIRQFFEQRNVLEVETPLLARSGVTDPHLVNFETNLIAPGFAKGQRLFLQTSPEYHMKRLLCAGSGAIFQLARSFRNEENGRIHNPEFTMLEWYRPGFNQQQLMDEVEALMMLLLNCNSAARISYQQVFIQQLALDPLQCSHAQLFEVACSHGLAEAASDSDRDTLLQLLFSCLIEPKIGQQRPCFVYDFPASQAALAKLNPNDERVAHRFEVYYQGVELANGFDELQDAQQQRQRFEQDNQQRSQMGIQQQSIDTHLIAALAHGLPQCSGVAMGVDRLFMLQQQTQTLSQAMSFGIDNA</sequence>
<dbReference type="Proteomes" id="UP001157439">
    <property type="component" value="Unassembled WGS sequence"/>
</dbReference>
<organism evidence="8 9">
    <name type="scientific">Paraferrimonas haliotis</name>
    <dbReference type="NCBI Taxonomy" id="2013866"/>
    <lineage>
        <taxon>Bacteria</taxon>
        <taxon>Pseudomonadati</taxon>
        <taxon>Pseudomonadota</taxon>
        <taxon>Gammaproteobacteria</taxon>
        <taxon>Alteromonadales</taxon>
        <taxon>Ferrimonadaceae</taxon>
        <taxon>Paraferrimonas</taxon>
    </lineage>
</organism>
<keyword evidence="4" id="KW-0067">ATP-binding</keyword>
<keyword evidence="6" id="KW-0175">Coiled coil</keyword>
<dbReference type="PANTHER" id="PTHR42918">
    <property type="entry name" value="LYSYL-TRNA SYNTHETASE"/>
    <property type="match status" value="1"/>
</dbReference>
<dbReference type="SUPFAM" id="SSF55681">
    <property type="entry name" value="Class II aaRS and biotin synthetases"/>
    <property type="match status" value="1"/>
</dbReference>
<feature type="domain" description="Aminoacyl-transfer RNA synthetases class-II family profile" evidence="7">
    <location>
        <begin position="18"/>
        <end position="323"/>
    </location>
</feature>
<gene>
    <name evidence="8" type="primary">poxA</name>
    <name evidence="8" type="ORF">GCM10007894_03910</name>
</gene>
<dbReference type="AlphaFoldDB" id="A0AA37WWH7"/>
<dbReference type="InterPro" id="IPR006195">
    <property type="entry name" value="aa-tRNA-synth_II"/>
</dbReference>
<dbReference type="GO" id="GO:0003746">
    <property type="term" value="F:translation elongation factor activity"/>
    <property type="evidence" value="ECO:0007669"/>
    <property type="project" value="UniProtKB-KW"/>
</dbReference>
<comment type="catalytic activity">
    <reaction evidence="5">
        <text>D-beta-lysine + L-lysyl-[protein] + ATP = N(6)-((3R)-3,6-diaminohexanoyl)-L-lysyl-[protein] + AMP + diphosphate + H(+)</text>
        <dbReference type="Rhea" id="RHEA:83435"/>
        <dbReference type="Rhea" id="RHEA-COMP:9752"/>
        <dbReference type="Rhea" id="RHEA-COMP:20131"/>
        <dbReference type="ChEBI" id="CHEBI:15378"/>
        <dbReference type="ChEBI" id="CHEBI:29969"/>
        <dbReference type="ChEBI" id="CHEBI:30616"/>
        <dbReference type="ChEBI" id="CHEBI:33019"/>
        <dbReference type="ChEBI" id="CHEBI:84138"/>
        <dbReference type="ChEBI" id="CHEBI:156053"/>
        <dbReference type="ChEBI" id="CHEBI:456215"/>
    </reaction>
    <physiologicalReaction direction="left-to-right" evidence="5">
        <dbReference type="Rhea" id="RHEA:83436"/>
    </physiologicalReaction>
</comment>
<evidence type="ECO:0000313" key="8">
    <source>
        <dbReference type="EMBL" id="GLS82414.1"/>
    </source>
</evidence>
<comment type="caution">
    <text evidence="8">The sequence shown here is derived from an EMBL/GenBank/DDBJ whole genome shotgun (WGS) entry which is preliminary data.</text>
</comment>
<accession>A0AA37WWH7</accession>
<dbReference type="GO" id="GO:0000049">
    <property type="term" value="F:tRNA binding"/>
    <property type="evidence" value="ECO:0007669"/>
    <property type="project" value="TreeGrafter"/>
</dbReference>
<feature type="coiled-coil region" evidence="6">
    <location>
        <begin position="243"/>
        <end position="270"/>
    </location>
</feature>
<evidence type="ECO:0000256" key="2">
    <source>
        <dbReference type="ARBA" id="ARBA00022598"/>
    </source>
</evidence>
<keyword evidence="8" id="KW-0251">Elongation factor</keyword>
<dbReference type="NCBIfam" id="NF006828">
    <property type="entry name" value="PRK09350.1"/>
    <property type="match status" value="1"/>
</dbReference>
<evidence type="ECO:0000259" key="7">
    <source>
        <dbReference type="PROSITE" id="PS50862"/>
    </source>
</evidence>
<dbReference type="PRINTS" id="PR00982">
    <property type="entry name" value="TRNASYNTHLYS"/>
</dbReference>
<dbReference type="InterPro" id="IPR004525">
    <property type="entry name" value="EpmA"/>
</dbReference>
<dbReference type="NCBIfam" id="TIGR00462">
    <property type="entry name" value="genX"/>
    <property type="match status" value="1"/>
</dbReference>
<evidence type="ECO:0000256" key="5">
    <source>
        <dbReference type="ARBA" id="ARBA00052794"/>
    </source>
</evidence>
<dbReference type="Gene3D" id="3.30.930.10">
    <property type="entry name" value="Bira Bifunctional Protein, Domain 2"/>
    <property type="match status" value="1"/>
</dbReference>
<dbReference type="FunFam" id="3.30.930.10:FF:000017">
    <property type="entry name" value="Elongation factor P--(R)-beta-lysine ligase"/>
    <property type="match status" value="1"/>
</dbReference>
<comment type="subunit">
    <text evidence="1">Homodimer.</text>
</comment>
<dbReference type="InterPro" id="IPR018149">
    <property type="entry name" value="Lys-tRNA-synth_II_C"/>
</dbReference>
<dbReference type="InterPro" id="IPR045864">
    <property type="entry name" value="aa-tRNA-synth_II/BPL/LPL"/>
</dbReference>
<protein>
    <submittedName>
        <fullName evidence="8">Elongation factor P--(R)-beta-lysine ligase</fullName>
    </submittedName>
</protein>
<dbReference type="GO" id="GO:0005829">
    <property type="term" value="C:cytosol"/>
    <property type="evidence" value="ECO:0007669"/>
    <property type="project" value="TreeGrafter"/>
</dbReference>
<dbReference type="EMBL" id="BSPO01000001">
    <property type="protein sequence ID" value="GLS82414.1"/>
    <property type="molecule type" value="Genomic_DNA"/>
</dbReference>
<keyword evidence="3" id="KW-0547">Nucleotide-binding</keyword>
<dbReference type="RefSeq" id="WP_095500066.1">
    <property type="nucleotide sequence ID" value="NZ_BSPO01000001.1"/>
</dbReference>
<name>A0AA37WWH7_9GAMM</name>
<dbReference type="PROSITE" id="PS50862">
    <property type="entry name" value="AA_TRNA_LIGASE_II"/>
    <property type="match status" value="1"/>
</dbReference>
<evidence type="ECO:0000256" key="3">
    <source>
        <dbReference type="ARBA" id="ARBA00022741"/>
    </source>
</evidence>